<protein>
    <submittedName>
        <fullName evidence="1">Uncharacterized protein</fullName>
    </submittedName>
</protein>
<dbReference type="EMBL" id="BAAATZ010000032">
    <property type="protein sequence ID" value="GAA2736382.1"/>
    <property type="molecule type" value="Genomic_DNA"/>
</dbReference>
<dbReference type="Proteomes" id="UP001501842">
    <property type="component" value="Unassembled WGS sequence"/>
</dbReference>
<organism evidence="1 2">
    <name type="scientific">Actinocorallia aurantiaca</name>
    <dbReference type="NCBI Taxonomy" id="46204"/>
    <lineage>
        <taxon>Bacteria</taxon>
        <taxon>Bacillati</taxon>
        <taxon>Actinomycetota</taxon>
        <taxon>Actinomycetes</taxon>
        <taxon>Streptosporangiales</taxon>
        <taxon>Thermomonosporaceae</taxon>
        <taxon>Actinocorallia</taxon>
    </lineage>
</organism>
<dbReference type="RefSeq" id="WP_344456100.1">
    <property type="nucleotide sequence ID" value="NZ_BAAATZ010000032.1"/>
</dbReference>
<gene>
    <name evidence="1" type="ORF">GCM10010439_63320</name>
</gene>
<comment type="caution">
    <text evidence="1">The sequence shown here is derived from an EMBL/GenBank/DDBJ whole genome shotgun (WGS) entry which is preliminary data.</text>
</comment>
<sequence length="172" mass="17619">MKPAFTTVRLLTGRGGAVAGALVVTGGRRILLRAELVHRVVLPPPLRNRHRPSGYVDEHLVAGEDDVRWARVADVLVACRDSEDPTGQKFPGRVLTVMPGPEGEVVVVNRDGGPIVLYGPVGAGGLCGSFAHALLTAGVPLDALRSAVLTAVEPGGQVGAASPGPASSRAAS</sequence>
<reference evidence="2" key="1">
    <citation type="journal article" date="2019" name="Int. J. Syst. Evol. Microbiol.">
        <title>The Global Catalogue of Microorganisms (GCM) 10K type strain sequencing project: providing services to taxonomists for standard genome sequencing and annotation.</title>
        <authorList>
            <consortium name="The Broad Institute Genomics Platform"/>
            <consortium name="The Broad Institute Genome Sequencing Center for Infectious Disease"/>
            <person name="Wu L."/>
            <person name="Ma J."/>
        </authorList>
    </citation>
    <scope>NUCLEOTIDE SEQUENCE [LARGE SCALE GENOMIC DNA]</scope>
    <source>
        <strain evidence="2">JCM 8201</strain>
    </source>
</reference>
<evidence type="ECO:0000313" key="1">
    <source>
        <dbReference type="EMBL" id="GAA2736382.1"/>
    </source>
</evidence>
<accession>A0ABP6H7P7</accession>
<keyword evidence="2" id="KW-1185">Reference proteome</keyword>
<evidence type="ECO:0000313" key="2">
    <source>
        <dbReference type="Proteomes" id="UP001501842"/>
    </source>
</evidence>
<proteinExistence type="predicted"/>
<name>A0ABP6H7P7_9ACTN</name>